<dbReference type="InterPro" id="IPR051689">
    <property type="entry name" value="Sterol_desaturase/TMEM195"/>
</dbReference>
<keyword evidence="6 8" id="KW-0472">Membrane</keyword>
<name>A0A0M6Y7S3_9HYPH</name>
<evidence type="ECO:0000256" key="4">
    <source>
        <dbReference type="ARBA" id="ARBA00023002"/>
    </source>
</evidence>
<dbReference type="PANTHER" id="PTHR21624:SF1">
    <property type="entry name" value="ALKYLGLYCEROL MONOOXYGENASE"/>
    <property type="match status" value="1"/>
</dbReference>
<dbReference type="GO" id="GO:0008610">
    <property type="term" value="P:lipid biosynthetic process"/>
    <property type="evidence" value="ECO:0007669"/>
    <property type="project" value="InterPro"/>
</dbReference>
<dbReference type="STRING" id="187304.B0E33_03155"/>
<dbReference type="GO" id="GO:0005506">
    <property type="term" value="F:iron ion binding"/>
    <property type="evidence" value="ECO:0007669"/>
    <property type="project" value="InterPro"/>
</dbReference>
<dbReference type="GO" id="GO:0050479">
    <property type="term" value="F:glyceryl-ether monooxygenase activity"/>
    <property type="evidence" value="ECO:0007669"/>
    <property type="project" value="TreeGrafter"/>
</dbReference>
<keyword evidence="5" id="KW-0443">Lipid metabolism</keyword>
<dbReference type="Pfam" id="PF04116">
    <property type="entry name" value="FA_hydroxylase"/>
    <property type="match status" value="1"/>
</dbReference>
<evidence type="ECO:0000313" key="11">
    <source>
        <dbReference type="Proteomes" id="UP000048926"/>
    </source>
</evidence>
<dbReference type="GO" id="GO:0012505">
    <property type="term" value="C:endomembrane system"/>
    <property type="evidence" value="ECO:0007669"/>
    <property type="project" value="UniProtKB-SubCell"/>
</dbReference>
<feature type="transmembrane region" description="Helical" evidence="8">
    <location>
        <begin position="147"/>
        <end position="173"/>
    </location>
</feature>
<gene>
    <name evidence="10" type="ORF">LAL4801_04037</name>
</gene>
<sequence length="313" mass="35586">MYSDLELRLQEAAGVFNGIEILALVFLLVLASETVWDRFTGYRQSLSETGANLIIGLVYGLLERTAYGLILVIAVFLAEPFALWDLPRNGLTWVLAIVVADLTYYWMHRCEHRVRLFWTYHSVHHSSPEFNFTTALRLAWTEALFEWMFFIPMVIVGFDPVQVIAGLAVVVAYQSWIHTEKVRRLGWLESILNTPSHHRVHHGSNPEYLDKNYGGILIVWDRLFGTYTPERAKVVYGITDPLNTSNPITINFRDFIRLGTDALNAPSFAQSLKVLMKPPGWTPTRNTAFPADQSDTQLQSPAGSSQGEHHDEH</sequence>
<keyword evidence="3 8" id="KW-1133">Transmembrane helix</keyword>
<keyword evidence="2 8" id="KW-0812">Transmembrane</keyword>
<evidence type="ECO:0000259" key="9">
    <source>
        <dbReference type="Pfam" id="PF04116"/>
    </source>
</evidence>
<dbReference type="Proteomes" id="UP000048926">
    <property type="component" value="Unassembled WGS sequence"/>
</dbReference>
<feature type="compositionally biased region" description="Polar residues" evidence="7">
    <location>
        <begin position="283"/>
        <end position="306"/>
    </location>
</feature>
<evidence type="ECO:0000256" key="6">
    <source>
        <dbReference type="ARBA" id="ARBA00023136"/>
    </source>
</evidence>
<feature type="region of interest" description="Disordered" evidence="7">
    <location>
        <begin position="283"/>
        <end position="313"/>
    </location>
</feature>
<feature type="transmembrane region" description="Helical" evidence="8">
    <location>
        <begin position="90"/>
        <end position="107"/>
    </location>
</feature>
<dbReference type="GO" id="GO:0006643">
    <property type="term" value="P:membrane lipid metabolic process"/>
    <property type="evidence" value="ECO:0007669"/>
    <property type="project" value="TreeGrafter"/>
</dbReference>
<dbReference type="AlphaFoldDB" id="A0A0M6Y7S3"/>
<dbReference type="PANTHER" id="PTHR21624">
    <property type="entry name" value="STEROL DESATURASE-RELATED PROTEIN"/>
    <property type="match status" value="1"/>
</dbReference>
<feature type="transmembrane region" description="Helical" evidence="8">
    <location>
        <begin position="51"/>
        <end position="78"/>
    </location>
</feature>
<evidence type="ECO:0000256" key="7">
    <source>
        <dbReference type="SAM" id="MobiDB-lite"/>
    </source>
</evidence>
<evidence type="ECO:0000313" key="10">
    <source>
        <dbReference type="EMBL" id="CTQ45583.1"/>
    </source>
</evidence>
<comment type="subcellular location">
    <subcellularLocation>
        <location evidence="1">Endomembrane system</location>
        <topology evidence="1">Multi-pass membrane protein</topology>
    </subcellularLocation>
</comment>
<evidence type="ECO:0000256" key="8">
    <source>
        <dbReference type="SAM" id="Phobius"/>
    </source>
</evidence>
<organism evidence="10 11">
    <name type="scientific">Roseibium aggregatum</name>
    <dbReference type="NCBI Taxonomy" id="187304"/>
    <lineage>
        <taxon>Bacteria</taxon>
        <taxon>Pseudomonadati</taxon>
        <taxon>Pseudomonadota</taxon>
        <taxon>Alphaproteobacteria</taxon>
        <taxon>Hyphomicrobiales</taxon>
        <taxon>Stappiaceae</taxon>
        <taxon>Roseibium</taxon>
    </lineage>
</organism>
<dbReference type="OrthoDB" id="9770329at2"/>
<feature type="domain" description="Fatty acid hydroxylase" evidence="9">
    <location>
        <begin position="93"/>
        <end position="226"/>
    </location>
</feature>
<reference evidence="11" key="1">
    <citation type="submission" date="2015-07" db="EMBL/GenBank/DDBJ databases">
        <authorList>
            <person name="Rodrigo-Torres Lidia"/>
            <person name="Arahal R.David."/>
        </authorList>
    </citation>
    <scope>NUCLEOTIDE SEQUENCE [LARGE SCALE GENOMIC DNA]</scope>
    <source>
        <strain evidence="11">CECT 4801</strain>
    </source>
</reference>
<evidence type="ECO:0000256" key="1">
    <source>
        <dbReference type="ARBA" id="ARBA00004127"/>
    </source>
</evidence>
<dbReference type="GO" id="GO:0016020">
    <property type="term" value="C:membrane"/>
    <property type="evidence" value="ECO:0007669"/>
    <property type="project" value="GOC"/>
</dbReference>
<dbReference type="InterPro" id="IPR006694">
    <property type="entry name" value="Fatty_acid_hydroxylase"/>
</dbReference>
<feature type="transmembrane region" description="Helical" evidence="8">
    <location>
        <begin position="12"/>
        <end position="31"/>
    </location>
</feature>
<keyword evidence="4" id="KW-0560">Oxidoreductase</keyword>
<evidence type="ECO:0000256" key="2">
    <source>
        <dbReference type="ARBA" id="ARBA00022692"/>
    </source>
</evidence>
<proteinExistence type="predicted"/>
<dbReference type="EMBL" id="CXST01000002">
    <property type="protein sequence ID" value="CTQ45583.1"/>
    <property type="molecule type" value="Genomic_DNA"/>
</dbReference>
<dbReference type="RefSeq" id="WP_082444650.1">
    <property type="nucleotide sequence ID" value="NZ_CXST01000002.1"/>
</dbReference>
<evidence type="ECO:0000256" key="5">
    <source>
        <dbReference type="ARBA" id="ARBA00023098"/>
    </source>
</evidence>
<evidence type="ECO:0000256" key="3">
    <source>
        <dbReference type="ARBA" id="ARBA00022989"/>
    </source>
</evidence>
<keyword evidence="11" id="KW-1185">Reference proteome</keyword>
<accession>A0A0M6Y7S3</accession>
<protein>
    <submittedName>
        <fullName evidence="10">Fatty acid hydroxylase superfamily protein</fullName>
    </submittedName>
</protein>